<dbReference type="AlphaFoldDB" id="A0A133VIA1"/>
<comment type="cofactor">
    <cofactor evidence="1 6">
        <name>Ni(2+)</name>
        <dbReference type="ChEBI" id="CHEBI:49786"/>
    </cofactor>
</comment>
<dbReference type="SUPFAM" id="SSF56762">
    <property type="entry name" value="HydB/Nqo4-like"/>
    <property type="match status" value="1"/>
</dbReference>
<comment type="cofactor">
    <cofactor evidence="6">
        <name>Fe cation</name>
        <dbReference type="ChEBI" id="CHEBI:24875"/>
    </cofactor>
</comment>
<comment type="similarity">
    <text evidence="2">Belongs to the [NiFe]/[NiFeSe] hydrogenase large subunit family.</text>
</comment>
<dbReference type="GO" id="GO:0016151">
    <property type="term" value="F:nickel cation binding"/>
    <property type="evidence" value="ECO:0007669"/>
    <property type="project" value="InterPro"/>
</dbReference>
<evidence type="ECO:0000313" key="8">
    <source>
        <dbReference type="Proteomes" id="UP000070263"/>
    </source>
</evidence>
<evidence type="ECO:0000256" key="6">
    <source>
        <dbReference type="PIRSR" id="PIRSR601501-1"/>
    </source>
</evidence>
<dbReference type="PANTHER" id="PTHR43600">
    <property type="entry name" value="COENZYME F420 HYDROGENASE, SUBUNIT ALPHA"/>
    <property type="match status" value="1"/>
</dbReference>
<keyword evidence="8" id="KW-1185">Reference proteome</keyword>
<gene>
    <name evidence="7" type="ORF">AKJ51_04130</name>
</gene>
<dbReference type="EMBL" id="LHYE01000055">
    <property type="protein sequence ID" value="KXB06162.1"/>
    <property type="molecule type" value="Genomic_DNA"/>
</dbReference>
<name>A0A133VIA1_9EURY</name>
<evidence type="ECO:0000313" key="7">
    <source>
        <dbReference type="EMBL" id="KXB06162.1"/>
    </source>
</evidence>
<feature type="binding site" evidence="6">
    <location>
        <position position="67"/>
    </location>
    <ligand>
        <name>Fe cation</name>
        <dbReference type="ChEBI" id="CHEBI:24875"/>
    </ligand>
</feature>
<feature type="non-terminal residue" evidence="7">
    <location>
        <position position="153"/>
    </location>
</feature>
<sequence>MSENIDIDVKYLTRVEGHGNIVVNAEDGDIKKCEWQVIEAPRFFESMVLGNSWRELHHITSRICGICSMAHQFASLKATEDAMGIEISEQDQLLRRLAYHGEMLQSHILHVGYLSFPDLMNEQSVVPLASSRPEKVKTVIRVHRLGNELSETL</sequence>
<dbReference type="Pfam" id="PF00374">
    <property type="entry name" value="NiFeSe_Hases"/>
    <property type="match status" value="1"/>
</dbReference>
<dbReference type="InterPro" id="IPR001501">
    <property type="entry name" value="Ni-dep_hyd_lsu"/>
</dbReference>
<accession>A0A133VIA1</accession>
<dbReference type="GO" id="GO:0016491">
    <property type="term" value="F:oxidoreductase activity"/>
    <property type="evidence" value="ECO:0007669"/>
    <property type="project" value="UniProtKB-KW"/>
</dbReference>
<dbReference type="Gene3D" id="1.10.645.10">
    <property type="entry name" value="Cytochrome-c3 Hydrogenase, chain B"/>
    <property type="match status" value="1"/>
</dbReference>
<feature type="binding site" evidence="6">
    <location>
        <position position="64"/>
    </location>
    <ligand>
        <name>Ni(2+)</name>
        <dbReference type="ChEBI" id="CHEBI:49786"/>
    </ligand>
</feature>
<reference evidence="7 8" key="1">
    <citation type="journal article" date="2016" name="Sci. Rep.">
        <title>Metabolic traits of an uncultured archaeal lineage -MSBL1- from brine pools of the Red Sea.</title>
        <authorList>
            <person name="Mwirichia R."/>
            <person name="Alam I."/>
            <person name="Rashid M."/>
            <person name="Vinu M."/>
            <person name="Ba-Alawi W."/>
            <person name="Anthony Kamau A."/>
            <person name="Kamanda Ngugi D."/>
            <person name="Goker M."/>
            <person name="Klenk H.P."/>
            <person name="Bajic V."/>
            <person name="Stingl U."/>
        </authorList>
    </citation>
    <scope>NUCLEOTIDE SEQUENCE [LARGE SCALE GENOMIC DNA]</scope>
    <source>
        <strain evidence="7">SCGC-AAA382A20</strain>
    </source>
</reference>
<organism evidence="7 8">
    <name type="scientific">candidate division MSBL1 archaeon SCGC-AAA382A20</name>
    <dbReference type="NCBI Taxonomy" id="1698280"/>
    <lineage>
        <taxon>Archaea</taxon>
        <taxon>Methanobacteriati</taxon>
        <taxon>Methanobacteriota</taxon>
        <taxon>candidate division MSBL1</taxon>
    </lineage>
</organism>
<keyword evidence="4 6" id="KW-0479">Metal-binding</keyword>
<keyword evidence="3 6" id="KW-0533">Nickel</keyword>
<evidence type="ECO:0000256" key="5">
    <source>
        <dbReference type="ARBA" id="ARBA00023002"/>
    </source>
</evidence>
<keyword evidence="5" id="KW-0560">Oxidoreductase</keyword>
<evidence type="ECO:0000256" key="3">
    <source>
        <dbReference type="ARBA" id="ARBA00022596"/>
    </source>
</evidence>
<dbReference type="InterPro" id="IPR029014">
    <property type="entry name" value="NiFe-Hase_large"/>
</dbReference>
<protein>
    <submittedName>
        <fullName evidence="7">Hydrogenase/sulfur reductase subunit alpha</fullName>
    </submittedName>
</protein>
<keyword evidence="6" id="KW-0460">Magnesium</keyword>
<evidence type="ECO:0000256" key="2">
    <source>
        <dbReference type="ARBA" id="ARBA00009292"/>
    </source>
</evidence>
<feature type="binding site" evidence="6">
    <location>
        <position position="67"/>
    </location>
    <ligand>
        <name>Ni(2+)</name>
        <dbReference type="ChEBI" id="CHEBI:49786"/>
    </ligand>
</feature>
<feature type="binding site" evidence="6">
    <location>
        <position position="45"/>
    </location>
    <ligand>
        <name>Mg(2+)</name>
        <dbReference type="ChEBI" id="CHEBI:18420"/>
    </ligand>
</feature>
<evidence type="ECO:0000256" key="4">
    <source>
        <dbReference type="ARBA" id="ARBA00022723"/>
    </source>
</evidence>
<dbReference type="PANTHER" id="PTHR43600:SF2">
    <property type="entry name" value="F420-NON-REDUCING HYDROGENASE VHU SUBUNIT A"/>
    <property type="match status" value="1"/>
</dbReference>
<keyword evidence="6" id="KW-0408">Iron</keyword>
<comment type="caution">
    <text evidence="7">The sequence shown here is derived from an EMBL/GenBank/DDBJ whole genome shotgun (WGS) entry which is preliminary data.</text>
</comment>
<dbReference type="Proteomes" id="UP000070263">
    <property type="component" value="Unassembled WGS sequence"/>
</dbReference>
<evidence type="ECO:0000256" key="1">
    <source>
        <dbReference type="ARBA" id="ARBA00001967"/>
    </source>
</evidence>
<proteinExistence type="inferred from homology"/>